<dbReference type="Gene3D" id="1.10.287.1490">
    <property type="match status" value="1"/>
</dbReference>
<dbReference type="PANTHER" id="PTHR37813:SF1">
    <property type="entry name" value="FELS-2 PROPHAGE PROTEIN"/>
    <property type="match status" value="1"/>
</dbReference>
<dbReference type="EMBL" id="RWIS01000011">
    <property type="protein sequence ID" value="RSK29843.1"/>
    <property type="molecule type" value="Genomic_DNA"/>
</dbReference>
<protein>
    <submittedName>
        <fullName evidence="4">Phage tail tape measure protein</fullName>
    </submittedName>
</protein>
<gene>
    <name evidence="4" type="ORF">EI290_16030</name>
</gene>
<feature type="domain" description="Phage tail tape measure protein" evidence="3">
    <location>
        <begin position="383"/>
        <end position="532"/>
    </location>
</feature>
<keyword evidence="1" id="KW-1188">Viral release from host cell</keyword>
<evidence type="ECO:0000313" key="4">
    <source>
        <dbReference type="EMBL" id="RSK29843.1"/>
    </source>
</evidence>
<organism evidence="4 5">
    <name type="scientific">Hymenobacter metallilatus</name>
    <dbReference type="NCBI Taxonomy" id="2493666"/>
    <lineage>
        <taxon>Bacteria</taxon>
        <taxon>Pseudomonadati</taxon>
        <taxon>Bacteroidota</taxon>
        <taxon>Cytophagia</taxon>
        <taxon>Cytophagales</taxon>
        <taxon>Hymenobacteraceae</taxon>
        <taxon>Hymenobacter</taxon>
    </lineage>
</organism>
<keyword evidence="5" id="KW-1185">Reference proteome</keyword>
<comment type="caution">
    <text evidence="4">The sequence shown here is derived from an EMBL/GenBank/DDBJ whole genome shotgun (WGS) entry which is preliminary data.</text>
</comment>
<dbReference type="InterPro" id="IPR010090">
    <property type="entry name" value="Phage_tape_meas"/>
</dbReference>
<evidence type="ECO:0000256" key="2">
    <source>
        <dbReference type="SAM" id="Coils"/>
    </source>
</evidence>
<dbReference type="OrthoDB" id="1050541at2"/>
<feature type="coiled-coil region" evidence="2">
    <location>
        <begin position="889"/>
        <end position="974"/>
    </location>
</feature>
<evidence type="ECO:0000256" key="1">
    <source>
        <dbReference type="ARBA" id="ARBA00022612"/>
    </source>
</evidence>
<dbReference type="PANTHER" id="PTHR37813">
    <property type="entry name" value="FELS-2 PROPHAGE PROTEIN"/>
    <property type="match status" value="1"/>
</dbReference>
<sequence length="1376" mass="149005">MYFTYMSNAINYSDLFDGLGPGAQELLDFSKSVQGLNRNYRAFAKNLDSDAQRIAAGMAAILTSTQGLQTQTQQVNITNKQSRAGLDEMNAALTRLAQEQERYKAALAGLQTVRRNAKEGTDELTRSLREQQVALKAAFAAKDVEGARLAAQRILELKTETQELSRALRGTSSVFTATQGSYRALEAEARRLDEQLKSLEGGIEGNSEEAQQLKKRLGEINKALIDFGQGVNNGRANVGRYAESLRESISALMQQQRSLEADSQALRTQARATGLSVEQQEKLQQELRNTDTELEKVNGELRSYGVGVQQSQQHTSGFATTTQKAEAGLLGFLGSTVSAYAGLQALSQAVGAAYDDYLAFEAAQSSLAAITGATGKDLEFFADAALRIGPAMGKSGADTLKAFELIGSAQPDLLKSKEGLVAVTEQALLLASASGEALPDAADSLTSVMNQFGATAQQAGRYVNTLAAGAKEGAATIAQTAASLKYAGVNAASANLSIEQTVALVQTLAERSIKGEQAGVNLRNVLAKLASGARETNPEVVGLEKALDTLGKRNLSTAQYTKLFGLENANAAKILVEGREKVRSLTTALTGTQTATEQASKQMDNAAAAGTRLKTVLLSAGSSFLRGFSPLFKDAANGLADFVARLTGLKKTVEEQVQVSSRLIQANQQQAASAQQLLTRYEELTANGVKPTTAEKKELDSITLKLKDTLGESVVAISKETGALQLNKEAVREAIKQRLLLANQEASSLVLKAEAVKNDRIAKEKELTRTLKIQLQTRQQQLEAAGIKYAQREAQGLLGSSKKVFTRISDGKAPVFNPRSKISVAENTAITNYTFTQNDLTASTRRLSEAQAEYNRYMAELKRLGFDAAFIQKTLAGATDATAKATKDNTQAAEENAAVLDRNAKAQAEARKARLQEQVQQQERLIAQAKKAQEEAGRLFEAKNLNGEAYTSQIRGLQDQIVSAERKASGLRIRIIGEEATAKNAEISNELTGIKNKRNVSNAEVLDAEKAASAKRLVVVRETRIAVQKELDSLQERVTVPVLEFKVNGINPDDLAKVERELDLSSERALKRMQDDVDERKRLYDQDAANKQAAEERKRQIEQASINLAFQGLEAYAQIQAGRNATILDNLEQQKQAELAIAGENAELRAQIETQFDARIRAAKRKDAQDKRQAALFEIGLSTAVAVAKSFAESPATFGLPFSAFALAAGALQVATVLAQPLPQYFVGRDGGPAEWAWVGEKGPELVTMPSGQAQLFSQPTVTYLPAGADVHTADKTRQLLASVPRLREPAAVAQQYSQQYARMLIGGAQQIAQAQPLQQDTAGELRDALALQTEQLIRALHERPEQRLTDRGWELFTKRGENTTRYINKLYRRNG</sequence>
<keyword evidence="2" id="KW-0175">Coiled coil</keyword>
<evidence type="ECO:0000313" key="5">
    <source>
        <dbReference type="Proteomes" id="UP000280066"/>
    </source>
</evidence>
<dbReference type="Proteomes" id="UP000280066">
    <property type="component" value="Unassembled WGS sequence"/>
</dbReference>
<dbReference type="NCBIfam" id="TIGR01760">
    <property type="entry name" value="tape_meas_TP901"/>
    <property type="match status" value="1"/>
</dbReference>
<accession>A0A3R9M4Y9</accession>
<reference evidence="4 5" key="1">
    <citation type="submission" date="2018-12" db="EMBL/GenBank/DDBJ databases">
        <authorList>
            <person name="Feng G."/>
            <person name="Zhu H."/>
        </authorList>
    </citation>
    <scope>NUCLEOTIDE SEQUENCE [LARGE SCALE GENOMIC DNA]</scope>
    <source>
        <strain evidence="4 5">9PBR-2</strain>
    </source>
</reference>
<proteinExistence type="predicted"/>
<evidence type="ECO:0000259" key="3">
    <source>
        <dbReference type="Pfam" id="PF10145"/>
    </source>
</evidence>
<name>A0A3R9M4Y9_9BACT</name>
<dbReference type="Pfam" id="PF10145">
    <property type="entry name" value="PhageMin_Tail"/>
    <property type="match status" value="1"/>
</dbReference>
<feature type="coiled-coil region" evidence="2">
    <location>
        <begin position="182"/>
        <end position="300"/>
    </location>
</feature>